<organism evidence="5 6">
    <name type="scientific">Bathymodiolus thermophilus thioautotrophic gill symbiont</name>
    <dbReference type="NCBI Taxonomy" id="2360"/>
    <lineage>
        <taxon>Bacteria</taxon>
        <taxon>Pseudomonadati</taxon>
        <taxon>Pseudomonadota</taxon>
        <taxon>Gammaproteobacteria</taxon>
        <taxon>sulfur-oxidizing symbionts</taxon>
    </lineage>
</organism>
<evidence type="ECO:0000256" key="2">
    <source>
        <dbReference type="ARBA" id="ARBA00022737"/>
    </source>
</evidence>
<comment type="caution">
    <text evidence="5">The sequence shown here is derived from an EMBL/GenBank/DDBJ whole genome shotgun (WGS) entry which is preliminary data.</text>
</comment>
<gene>
    <name evidence="5" type="ORF">BGC33_01925</name>
</gene>
<dbReference type="RefSeq" id="WP_198934625.1">
    <property type="nucleotide sequence ID" value="NZ_MIQH01001013.1"/>
</dbReference>
<dbReference type="EMBL" id="MIQH01001013">
    <property type="protein sequence ID" value="OJA03148.1"/>
    <property type="molecule type" value="Genomic_DNA"/>
</dbReference>
<dbReference type="Pfam" id="PF01839">
    <property type="entry name" value="FG-GAP"/>
    <property type="match status" value="2"/>
</dbReference>
<dbReference type="PANTHER" id="PTHR23221">
    <property type="entry name" value="GLYCOSYLPHOSPHATIDYLINOSITOL PHOSPHOLIPASE D"/>
    <property type="match status" value="1"/>
</dbReference>
<sequence length="163" mass="16087">AVFGKTNATAINLSDIASNSGTGGFVINGENKDDYSGASVSSAGDVNGDGLDDLIIGAYGADPASKNLAGKSYVVFGKTNATAINLSDIASNSGTGGFVINGEEAYALSGWSTSSAGDVNGDGLDDLIVGVYVVNSAGKNSAGKSYVVFGKTNATAINLSDIA</sequence>
<keyword evidence="3" id="KW-0378">Hydrolase</keyword>
<dbReference type="SUPFAM" id="SSF69318">
    <property type="entry name" value="Integrin alpha N-terminal domain"/>
    <property type="match status" value="1"/>
</dbReference>
<feature type="non-terminal residue" evidence="5">
    <location>
        <position position="1"/>
    </location>
</feature>
<dbReference type="AlphaFoldDB" id="A0A1J8PUR7"/>
<evidence type="ECO:0000256" key="1">
    <source>
        <dbReference type="ARBA" id="ARBA00022729"/>
    </source>
</evidence>
<evidence type="ECO:0000313" key="6">
    <source>
        <dbReference type="Proteomes" id="UP000182798"/>
    </source>
</evidence>
<dbReference type="SMART" id="SM00191">
    <property type="entry name" value="Int_alpha"/>
    <property type="match status" value="2"/>
</dbReference>
<evidence type="ECO:0008006" key="7">
    <source>
        <dbReference type="Google" id="ProtNLM"/>
    </source>
</evidence>
<protein>
    <recommendedName>
        <fullName evidence="7">Flagellar hook-length control protein FliK</fullName>
    </recommendedName>
</protein>
<dbReference type="PANTHER" id="PTHR23221:SF7">
    <property type="entry name" value="PHOSPHATIDYLINOSITOL-GLYCAN-SPECIFIC PHOSPHOLIPASE D"/>
    <property type="match status" value="1"/>
</dbReference>
<reference evidence="6" key="1">
    <citation type="submission" date="2016-09" db="EMBL/GenBank/DDBJ databases">
        <title>Genome Sequence of Bathymodiolus thermophilus sulfur-oxidizing gill endosymbiont.</title>
        <authorList>
            <person name="Ponnudurai R."/>
            <person name="Kleiner M."/>
            <person name="Sayavedra L."/>
            <person name="Thuermer A."/>
            <person name="Felbeck H."/>
            <person name="Schlueter R."/>
            <person name="Schweder T."/>
            <person name="Markert S."/>
        </authorList>
    </citation>
    <scope>NUCLEOTIDE SEQUENCE [LARGE SCALE GENOMIC DNA]</scope>
    <source>
        <strain evidence="6">BAT/CrabSpa'14</strain>
    </source>
</reference>
<proteinExistence type="predicted"/>
<dbReference type="InterPro" id="IPR028994">
    <property type="entry name" value="Integrin_alpha_N"/>
</dbReference>
<evidence type="ECO:0000256" key="3">
    <source>
        <dbReference type="ARBA" id="ARBA00022801"/>
    </source>
</evidence>
<evidence type="ECO:0000313" key="5">
    <source>
        <dbReference type="EMBL" id="OJA03148.1"/>
    </source>
</evidence>
<evidence type="ECO:0000256" key="4">
    <source>
        <dbReference type="ARBA" id="ARBA00023180"/>
    </source>
</evidence>
<dbReference type="PROSITE" id="PS51470">
    <property type="entry name" value="FG_GAP"/>
    <property type="match status" value="1"/>
</dbReference>
<dbReference type="InterPro" id="IPR013517">
    <property type="entry name" value="FG-GAP"/>
</dbReference>
<keyword evidence="1" id="KW-0732">Signal</keyword>
<dbReference type="Gene3D" id="2.130.10.130">
    <property type="entry name" value="Integrin alpha, N-terminal"/>
    <property type="match status" value="1"/>
</dbReference>
<dbReference type="Proteomes" id="UP000182798">
    <property type="component" value="Unassembled WGS sequence"/>
</dbReference>
<keyword evidence="4" id="KW-0325">Glycoprotein</keyword>
<accession>A0A1J8PUR7</accession>
<dbReference type="GO" id="GO:0016787">
    <property type="term" value="F:hydrolase activity"/>
    <property type="evidence" value="ECO:0007669"/>
    <property type="project" value="UniProtKB-KW"/>
</dbReference>
<dbReference type="InterPro" id="IPR013519">
    <property type="entry name" value="Int_alpha_beta-p"/>
</dbReference>
<feature type="non-terminal residue" evidence="5">
    <location>
        <position position="163"/>
    </location>
</feature>
<name>A0A1J8PUR7_9GAMM</name>
<keyword evidence="2" id="KW-0677">Repeat</keyword>